<organism evidence="1 2">
    <name type="scientific">Phaeocystidibacter luteus</name>
    <dbReference type="NCBI Taxonomy" id="911197"/>
    <lineage>
        <taxon>Bacteria</taxon>
        <taxon>Pseudomonadati</taxon>
        <taxon>Bacteroidota</taxon>
        <taxon>Flavobacteriia</taxon>
        <taxon>Flavobacteriales</taxon>
        <taxon>Phaeocystidibacteraceae</taxon>
        <taxon>Phaeocystidibacter</taxon>
    </lineage>
</organism>
<accession>A0A6N6RGU0</accession>
<name>A0A6N6RGU0_9FLAO</name>
<comment type="caution">
    <text evidence="1">The sequence shown here is derived from an EMBL/GenBank/DDBJ whole genome shotgun (WGS) entry which is preliminary data.</text>
</comment>
<reference evidence="1 2" key="1">
    <citation type="submission" date="2019-09" db="EMBL/GenBank/DDBJ databases">
        <title>Genomes of family Cryomorphaceae.</title>
        <authorList>
            <person name="Bowman J.P."/>
        </authorList>
    </citation>
    <scope>NUCLEOTIDE SEQUENCE [LARGE SCALE GENOMIC DNA]</scope>
    <source>
        <strain evidence="1 2">LMG 25704</strain>
    </source>
</reference>
<gene>
    <name evidence="1" type="ORF">F8C67_07365</name>
</gene>
<evidence type="ECO:0000313" key="1">
    <source>
        <dbReference type="EMBL" id="KAB2810399.1"/>
    </source>
</evidence>
<proteinExistence type="predicted"/>
<sequence>MRIKSLSAILVAGSLSSCNNQVSSSPPLPVTCCASLANHGYNCQTGSPGNLVAFGDGGLQLVVTSNNAIQFSQITEFDASNFQSPTVQTTNGTGSTGNHKIVSRNVYFDVPSTDSYTITGRYMEYGYVEPQDDFNNASCNNPQLQNGDYGCFRWYKFLEVDEGFAPNCSEFSISINEQDPNSFIAPCEW</sequence>
<evidence type="ECO:0000313" key="2">
    <source>
        <dbReference type="Proteomes" id="UP000468650"/>
    </source>
</evidence>
<dbReference type="Proteomes" id="UP000468650">
    <property type="component" value="Unassembled WGS sequence"/>
</dbReference>
<keyword evidence="2" id="KW-1185">Reference proteome</keyword>
<dbReference type="RefSeq" id="WP_151667188.1">
    <property type="nucleotide sequence ID" value="NZ_WBVO01000004.1"/>
</dbReference>
<dbReference type="EMBL" id="WBVO01000004">
    <property type="protein sequence ID" value="KAB2810399.1"/>
    <property type="molecule type" value="Genomic_DNA"/>
</dbReference>
<dbReference type="PROSITE" id="PS51257">
    <property type="entry name" value="PROKAR_LIPOPROTEIN"/>
    <property type="match status" value="1"/>
</dbReference>
<protein>
    <submittedName>
        <fullName evidence="1">Uncharacterized protein</fullName>
    </submittedName>
</protein>
<dbReference type="AlphaFoldDB" id="A0A6N6RGU0"/>